<keyword evidence="10 12" id="KW-1133">Transmembrane helix</keyword>
<dbReference type="PANTHER" id="PTHR47568">
    <property type="match status" value="1"/>
</dbReference>
<evidence type="ECO:0000313" key="15">
    <source>
        <dbReference type="Proteomes" id="UP001164390"/>
    </source>
</evidence>
<dbReference type="KEGG" id="sgrg:L0C25_10860"/>
<feature type="domain" description="E3 Ubiquitin ligase MUL1-like" evidence="13">
    <location>
        <begin position="92"/>
        <end position="251"/>
    </location>
</feature>
<keyword evidence="7" id="KW-0863">Zinc-finger</keyword>
<evidence type="ECO:0000256" key="9">
    <source>
        <dbReference type="ARBA" id="ARBA00022833"/>
    </source>
</evidence>
<evidence type="ECO:0000313" key="14">
    <source>
        <dbReference type="EMBL" id="UYM07541.1"/>
    </source>
</evidence>
<dbReference type="RefSeq" id="WP_271636517.1">
    <property type="nucleotide sequence ID" value="NZ_CP094970.1"/>
</dbReference>
<evidence type="ECO:0000256" key="8">
    <source>
        <dbReference type="ARBA" id="ARBA00022786"/>
    </source>
</evidence>
<evidence type="ECO:0000256" key="1">
    <source>
        <dbReference type="ARBA" id="ARBA00000900"/>
    </source>
</evidence>
<proteinExistence type="predicted"/>
<protein>
    <recommendedName>
        <fullName evidence="3">RING-type E3 ubiquitin transferase</fullName>
        <ecNumber evidence="3">2.3.2.27</ecNumber>
    </recommendedName>
</protein>
<evidence type="ECO:0000256" key="6">
    <source>
        <dbReference type="ARBA" id="ARBA00022723"/>
    </source>
</evidence>
<evidence type="ECO:0000256" key="7">
    <source>
        <dbReference type="ARBA" id="ARBA00022771"/>
    </source>
</evidence>
<organism evidence="14 15">
    <name type="scientific">Solicola gregarius</name>
    <dbReference type="NCBI Taxonomy" id="2908642"/>
    <lineage>
        <taxon>Bacteria</taxon>
        <taxon>Bacillati</taxon>
        <taxon>Actinomycetota</taxon>
        <taxon>Actinomycetes</taxon>
        <taxon>Propionibacteriales</taxon>
        <taxon>Nocardioidaceae</taxon>
        <taxon>Solicola</taxon>
    </lineage>
</organism>
<evidence type="ECO:0000256" key="2">
    <source>
        <dbReference type="ARBA" id="ARBA00004141"/>
    </source>
</evidence>
<keyword evidence="15" id="KW-1185">Reference proteome</keyword>
<accession>A0AA46YNJ5</accession>
<keyword evidence="11 12" id="KW-0472">Membrane</keyword>
<dbReference type="EC" id="2.3.2.27" evidence="3"/>
<keyword evidence="5 12" id="KW-0812">Transmembrane</keyword>
<evidence type="ECO:0000256" key="3">
    <source>
        <dbReference type="ARBA" id="ARBA00012483"/>
    </source>
</evidence>
<evidence type="ECO:0000256" key="11">
    <source>
        <dbReference type="ARBA" id="ARBA00023136"/>
    </source>
</evidence>
<name>A0AA46YNJ5_9ACTN</name>
<sequence>MGLIIVGVVVILFAALPAFMIVLERRSIQRMTVTDTATAAELTALARAAVAAGGGGSFNHPAEVKGVVRFGPGGPLTSQLTDTRCVWFRHKVEREFTERRGERTRRKTETLTSSRSDEPFYVEDATGTVLVRPTVNIEKARKVIDEFREPGPADGFAADNGVLPMLGGLLLGAGARTGTIGFRSREWVLEEGSRVYVLGEATDVDGEVVIGEPSDAQPLVISTRSESELSREHGRKGVVHILVGLACVAAGVTLVVLGATG</sequence>
<feature type="transmembrane region" description="Helical" evidence="12">
    <location>
        <begin position="6"/>
        <end position="23"/>
    </location>
</feature>
<keyword evidence="4" id="KW-0808">Transferase</keyword>
<evidence type="ECO:0000259" key="13">
    <source>
        <dbReference type="Pfam" id="PF12483"/>
    </source>
</evidence>
<dbReference type="Pfam" id="PF12483">
    <property type="entry name" value="GIDE"/>
    <property type="match status" value="1"/>
</dbReference>
<comment type="catalytic activity">
    <reaction evidence="1">
        <text>S-ubiquitinyl-[E2 ubiquitin-conjugating enzyme]-L-cysteine + [acceptor protein]-L-lysine = [E2 ubiquitin-conjugating enzyme]-L-cysteine + N(6)-ubiquitinyl-[acceptor protein]-L-lysine.</text>
        <dbReference type="EC" id="2.3.2.27"/>
    </reaction>
</comment>
<evidence type="ECO:0000256" key="5">
    <source>
        <dbReference type="ARBA" id="ARBA00022692"/>
    </source>
</evidence>
<keyword evidence="9" id="KW-0862">Zinc</keyword>
<evidence type="ECO:0000256" key="4">
    <source>
        <dbReference type="ARBA" id="ARBA00022679"/>
    </source>
</evidence>
<evidence type="ECO:0000256" key="10">
    <source>
        <dbReference type="ARBA" id="ARBA00022989"/>
    </source>
</evidence>
<evidence type="ECO:0000256" key="12">
    <source>
        <dbReference type="SAM" id="Phobius"/>
    </source>
</evidence>
<dbReference type="GO" id="GO:0016020">
    <property type="term" value="C:membrane"/>
    <property type="evidence" value="ECO:0007669"/>
    <property type="project" value="UniProtKB-SubCell"/>
</dbReference>
<dbReference type="Proteomes" id="UP001164390">
    <property type="component" value="Chromosome"/>
</dbReference>
<reference evidence="14" key="1">
    <citation type="submission" date="2022-01" db="EMBL/GenBank/DDBJ databases">
        <title>Nocardioidaceae gen. sp. A5X3R13.</title>
        <authorList>
            <person name="Lopez Marin M.A."/>
            <person name="Uhlik O."/>
        </authorList>
    </citation>
    <scope>NUCLEOTIDE SEQUENCE</scope>
    <source>
        <strain evidence="14">A5X3R13</strain>
    </source>
</reference>
<dbReference type="AlphaFoldDB" id="A0AA46YNJ5"/>
<dbReference type="EMBL" id="CP094970">
    <property type="protein sequence ID" value="UYM07541.1"/>
    <property type="molecule type" value="Genomic_DNA"/>
</dbReference>
<comment type="subcellular location">
    <subcellularLocation>
        <location evidence="2">Membrane</location>
        <topology evidence="2">Multi-pass membrane protein</topology>
    </subcellularLocation>
</comment>
<dbReference type="InterPro" id="IPR022170">
    <property type="entry name" value="MUL1-like"/>
</dbReference>
<gene>
    <name evidence="14" type="ORF">L0C25_10860</name>
</gene>
<dbReference type="GO" id="GO:0016567">
    <property type="term" value="P:protein ubiquitination"/>
    <property type="evidence" value="ECO:0007669"/>
    <property type="project" value="InterPro"/>
</dbReference>
<feature type="transmembrane region" description="Helical" evidence="12">
    <location>
        <begin position="238"/>
        <end position="259"/>
    </location>
</feature>
<keyword evidence="8" id="KW-0833">Ubl conjugation pathway</keyword>
<dbReference type="GO" id="GO:0008270">
    <property type="term" value="F:zinc ion binding"/>
    <property type="evidence" value="ECO:0007669"/>
    <property type="project" value="UniProtKB-KW"/>
</dbReference>
<dbReference type="GO" id="GO:0061630">
    <property type="term" value="F:ubiquitin protein ligase activity"/>
    <property type="evidence" value="ECO:0007669"/>
    <property type="project" value="UniProtKB-EC"/>
</dbReference>
<keyword evidence="6" id="KW-0479">Metal-binding</keyword>
<dbReference type="InterPro" id="IPR044231">
    <property type="entry name" value="SP1/SPL1"/>
</dbReference>
<dbReference type="PANTHER" id="PTHR47568:SF2">
    <property type="entry name" value="E3 UBIQUITIN-PROTEIN LIGASE SP1-RELATED"/>
    <property type="match status" value="1"/>
</dbReference>